<dbReference type="PANTHER" id="PTHR11661:SF1">
    <property type="entry name" value="LARGE RIBOSOMAL SUBUNIT PROTEIN UL11M"/>
    <property type="match status" value="1"/>
</dbReference>
<proteinExistence type="inferred from homology"/>
<dbReference type="InterPro" id="IPR020783">
    <property type="entry name" value="Ribosomal_uL11_C"/>
</dbReference>
<evidence type="ECO:0000259" key="8">
    <source>
        <dbReference type="Pfam" id="PF00298"/>
    </source>
</evidence>
<evidence type="ECO:0000256" key="7">
    <source>
        <dbReference type="RuleBase" id="RU003978"/>
    </source>
</evidence>
<dbReference type="InterPro" id="IPR036769">
    <property type="entry name" value="Ribosomal_uL11_C_sf"/>
</dbReference>
<dbReference type="InterPro" id="IPR020784">
    <property type="entry name" value="Ribosomal_uL11_N"/>
</dbReference>
<dbReference type="Pfam" id="PF00298">
    <property type="entry name" value="Ribosomal_L11"/>
    <property type="match status" value="1"/>
</dbReference>
<dbReference type="InterPro" id="IPR000911">
    <property type="entry name" value="Ribosomal_uL11"/>
</dbReference>
<dbReference type="Proteomes" id="UP001219518">
    <property type="component" value="Unassembled WGS sequence"/>
</dbReference>
<dbReference type="PANTHER" id="PTHR11661">
    <property type="entry name" value="60S RIBOSOMAL PROTEIN L12"/>
    <property type="match status" value="1"/>
</dbReference>
<reference evidence="10" key="1">
    <citation type="submission" date="2021-07" db="EMBL/GenBank/DDBJ databases">
        <authorList>
            <person name="Catto M.A."/>
            <person name="Jacobson A."/>
            <person name="Kennedy G."/>
            <person name="Labadie P."/>
            <person name="Hunt B.G."/>
            <person name="Srinivasan R."/>
        </authorList>
    </citation>
    <scope>NUCLEOTIDE SEQUENCE</scope>
    <source>
        <strain evidence="10">PL_HMW_Pooled</strain>
        <tissue evidence="10">Head</tissue>
    </source>
</reference>
<dbReference type="AlphaFoldDB" id="A0AAE1GTD3"/>
<dbReference type="FunFam" id="1.10.10.250:FF:000003">
    <property type="entry name" value="Mitochondrial ribosomal protein L11"/>
    <property type="match status" value="1"/>
</dbReference>
<evidence type="ECO:0000256" key="1">
    <source>
        <dbReference type="ARBA" id="ARBA00010537"/>
    </source>
</evidence>
<dbReference type="HAMAP" id="MF_00736">
    <property type="entry name" value="Ribosomal_uL11"/>
    <property type="match status" value="1"/>
</dbReference>
<accession>A0AAE1GTD3</accession>
<dbReference type="SUPFAM" id="SSF54747">
    <property type="entry name" value="Ribosomal L11/L12e N-terminal domain"/>
    <property type="match status" value="1"/>
</dbReference>
<gene>
    <name evidence="10" type="ORF">KUF71_003315</name>
</gene>
<evidence type="ECO:0000259" key="9">
    <source>
        <dbReference type="Pfam" id="PF03946"/>
    </source>
</evidence>
<protein>
    <recommendedName>
        <fullName evidence="5">Large ribosomal subunit protein uL11m</fullName>
    </recommendedName>
    <alternativeName>
        <fullName evidence="6">39S ribosomal protein L11, mitochondrial</fullName>
    </alternativeName>
</protein>
<evidence type="ECO:0000256" key="4">
    <source>
        <dbReference type="ARBA" id="ARBA00038782"/>
    </source>
</evidence>
<comment type="similarity">
    <text evidence="1 7">Belongs to the universal ribosomal protein uL11 family.</text>
</comment>
<dbReference type="GO" id="GO:0003735">
    <property type="term" value="F:structural constituent of ribosome"/>
    <property type="evidence" value="ECO:0007669"/>
    <property type="project" value="InterPro"/>
</dbReference>
<feature type="domain" description="Large ribosomal subunit protein uL11 N-terminal" evidence="9">
    <location>
        <begin position="25"/>
        <end position="82"/>
    </location>
</feature>
<dbReference type="CDD" id="cd00349">
    <property type="entry name" value="Ribosomal_L11"/>
    <property type="match status" value="1"/>
</dbReference>
<evidence type="ECO:0000313" key="10">
    <source>
        <dbReference type="EMBL" id="KAK3908431.1"/>
    </source>
</evidence>
<dbReference type="EMBL" id="JAHWGI010000057">
    <property type="protein sequence ID" value="KAK3908431.1"/>
    <property type="molecule type" value="Genomic_DNA"/>
</dbReference>
<keyword evidence="3 7" id="KW-0687">Ribonucleoprotein</keyword>
<keyword evidence="2 7" id="KW-0689">Ribosomal protein</keyword>
<dbReference type="GO" id="GO:0070180">
    <property type="term" value="F:large ribosomal subunit rRNA binding"/>
    <property type="evidence" value="ECO:0007669"/>
    <property type="project" value="TreeGrafter"/>
</dbReference>
<dbReference type="GO" id="GO:0006412">
    <property type="term" value="P:translation"/>
    <property type="evidence" value="ECO:0007669"/>
    <property type="project" value="InterPro"/>
</dbReference>
<dbReference type="SMART" id="SM00649">
    <property type="entry name" value="RL11"/>
    <property type="match status" value="1"/>
</dbReference>
<dbReference type="SUPFAM" id="SSF46906">
    <property type="entry name" value="Ribosomal protein L11, C-terminal domain"/>
    <property type="match status" value="1"/>
</dbReference>
<dbReference type="Gene3D" id="3.30.1550.10">
    <property type="entry name" value="Ribosomal protein L11/L12, N-terminal domain"/>
    <property type="match status" value="1"/>
</dbReference>
<dbReference type="Pfam" id="PF03946">
    <property type="entry name" value="Ribosomal_L11_N"/>
    <property type="match status" value="1"/>
</dbReference>
<evidence type="ECO:0000256" key="5">
    <source>
        <dbReference type="ARBA" id="ARBA00040104"/>
    </source>
</evidence>
<evidence type="ECO:0000256" key="2">
    <source>
        <dbReference type="ARBA" id="ARBA00022980"/>
    </source>
</evidence>
<reference evidence="10" key="2">
    <citation type="journal article" date="2023" name="BMC Genomics">
        <title>Pest status, molecular evolution, and epigenetic factors derived from the genome assembly of Frankliniella fusca, a thysanopteran phytovirus vector.</title>
        <authorList>
            <person name="Catto M.A."/>
            <person name="Labadie P.E."/>
            <person name="Jacobson A.L."/>
            <person name="Kennedy G.G."/>
            <person name="Srinivasan R."/>
            <person name="Hunt B.G."/>
        </authorList>
    </citation>
    <scope>NUCLEOTIDE SEQUENCE</scope>
    <source>
        <strain evidence="10">PL_HMW_Pooled</strain>
    </source>
</reference>
<evidence type="ECO:0000313" key="11">
    <source>
        <dbReference type="Proteomes" id="UP001219518"/>
    </source>
</evidence>
<evidence type="ECO:0000256" key="3">
    <source>
        <dbReference type="ARBA" id="ARBA00023274"/>
    </source>
</evidence>
<evidence type="ECO:0000256" key="6">
    <source>
        <dbReference type="ARBA" id="ARBA00041455"/>
    </source>
</evidence>
<organism evidence="10 11">
    <name type="scientific">Frankliniella fusca</name>
    <dbReference type="NCBI Taxonomy" id="407009"/>
    <lineage>
        <taxon>Eukaryota</taxon>
        <taxon>Metazoa</taxon>
        <taxon>Ecdysozoa</taxon>
        <taxon>Arthropoda</taxon>
        <taxon>Hexapoda</taxon>
        <taxon>Insecta</taxon>
        <taxon>Pterygota</taxon>
        <taxon>Neoptera</taxon>
        <taxon>Paraneoptera</taxon>
        <taxon>Thysanoptera</taxon>
        <taxon>Terebrantia</taxon>
        <taxon>Thripoidea</taxon>
        <taxon>Thripidae</taxon>
        <taxon>Frankliniella</taxon>
    </lineage>
</organism>
<name>A0AAE1GTD3_9NEOP</name>
<dbReference type="InterPro" id="IPR036796">
    <property type="entry name" value="Ribosomal_uL11_N_sf"/>
</dbReference>
<sequence length="196" mass="21571">MSAAKGVAKGFRKAVEKKIFHGVLKTYIPAGMASGSPPLGTQLGVRGVNIPGFVKDFNERTKNYKPGIPIPSIVDVKPDRSYKLTLQLPPMSYYLFQAAGINRGAMKSTQEVAGKVTLKHVYEIAVLKSQDIRFQASTLQEIVDEVVHSARTCGIAVVRDLDPNEYGKFLEERSKINEAQRAELQAQREAKLLRAG</sequence>
<feature type="domain" description="Large ribosomal subunit protein uL11 C-terminal" evidence="8">
    <location>
        <begin position="89"/>
        <end position="157"/>
    </location>
</feature>
<keyword evidence="11" id="KW-1185">Reference proteome</keyword>
<comment type="subunit">
    <text evidence="4">Component of the mitochondrial ribosome large subunit (39S) which comprises a 16S rRNA and about 50 distinct proteins.</text>
</comment>
<dbReference type="Gene3D" id="1.10.10.250">
    <property type="entry name" value="Ribosomal protein L11, C-terminal domain"/>
    <property type="match status" value="1"/>
</dbReference>
<dbReference type="GO" id="GO:0005762">
    <property type="term" value="C:mitochondrial large ribosomal subunit"/>
    <property type="evidence" value="ECO:0007669"/>
    <property type="project" value="TreeGrafter"/>
</dbReference>
<comment type="caution">
    <text evidence="10">The sequence shown here is derived from an EMBL/GenBank/DDBJ whole genome shotgun (WGS) entry which is preliminary data.</text>
</comment>